<protein>
    <submittedName>
        <fullName evidence="2">Uncharacterized protein</fullName>
    </submittedName>
</protein>
<gene>
    <name evidence="2" type="ORF">tv_L4</name>
</gene>
<feature type="region of interest" description="Disordered" evidence="1">
    <location>
        <begin position="1"/>
        <end position="33"/>
    </location>
</feature>
<dbReference type="EMBL" id="JQ063129">
    <property type="protein sequence ID" value="AEY99262.1"/>
    <property type="molecule type" value="Genomic_DNA"/>
</dbReference>
<sequence length="149" mass="17661">MKSIQTITMNKPQQQATLKLKSRDSEDPIEKSKRLKNYLQKKDKYTQEELLSITFTAIDTSAHLKNRMINVEAESEAKDILLDKAQKKINQLDLELSKYKYSNLTDEHIDKFNFAIDYDDNSFEEERKKIKEELVKDKLNFLSSRYNFD</sequence>
<proteinExistence type="predicted"/>
<evidence type="ECO:0000256" key="1">
    <source>
        <dbReference type="SAM" id="MobiDB-lite"/>
    </source>
</evidence>
<feature type="compositionally biased region" description="Polar residues" evidence="1">
    <location>
        <begin position="1"/>
        <end position="17"/>
    </location>
</feature>
<organism evidence="2">
    <name type="scientific">Moumouvirus sp. 'Monve'</name>
    <dbReference type="NCBI Taxonomy" id="1128131"/>
    <lineage>
        <taxon>Viruses</taxon>
        <taxon>Varidnaviria</taxon>
        <taxon>Bamfordvirae</taxon>
        <taxon>Nucleocytoviricota</taxon>
        <taxon>Megaviricetes</taxon>
        <taxon>Imitervirales</taxon>
        <taxon>Mimiviridae</taxon>
        <taxon>Megamimivirinae</taxon>
        <taxon>Moumouvirus</taxon>
    </lineage>
</organism>
<evidence type="ECO:0000313" key="2">
    <source>
        <dbReference type="EMBL" id="AEY99262.1"/>
    </source>
</evidence>
<accession>H6WBE8</accession>
<reference evidence="2" key="1">
    <citation type="journal article" date="2012" name="Proc. Natl. Acad. Sci. U.S.A.">
        <title>Provirophages and transpovirons as the diverse mobilome of giant viruses.</title>
        <authorList>
            <person name="Desnues C."/>
            <person name="La Scola B."/>
            <person name="Yutin N."/>
            <person name="Fournous G."/>
            <person name="Robert C."/>
            <person name="Azza S."/>
            <person name="Jardot P."/>
            <person name="Monteil S."/>
            <person name="Campocasso A."/>
            <person name="Koonin E.V."/>
            <person name="Raoult D."/>
        </authorList>
    </citation>
    <scope>NUCLEOTIDE SEQUENCE</scope>
</reference>
<feature type="compositionally biased region" description="Basic and acidic residues" evidence="1">
    <location>
        <begin position="21"/>
        <end position="32"/>
    </location>
</feature>
<name>H6WBE8_9VIRU</name>